<dbReference type="Proteomes" id="UP001233271">
    <property type="component" value="Chromosome 3"/>
</dbReference>
<feature type="compositionally biased region" description="Low complexity" evidence="1">
    <location>
        <begin position="42"/>
        <end position="55"/>
    </location>
</feature>
<evidence type="ECO:0000313" key="3">
    <source>
        <dbReference type="Proteomes" id="UP001233271"/>
    </source>
</evidence>
<accession>A0AA48I5R4</accession>
<feature type="region of interest" description="Disordered" evidence="1">
    <location>
        <begin position="482"/>
        <end position="511"/>
    </location>
</feature>
<feature type="region of interest" description="Disordered" evidence="1">
    <location>
        <begin position="554"/>
        <end position="573"/>
    </location>
</feature>
<dbReference type="EMBL" id="AP028214">
    <property type="protein sequence ID" value="BEI90149.1"/>
    <property type="molecule type" value="Genomic_DNA"/>
</dbReference>
<evidence type="ECO:0000256" key="1">
    <source>
        <dbReference type="SAM" id="MobiDB-lite"/>
    </source>
</evidence>
<name>A0AA48I5R4_9TREE</name>
<dbReference type="RefSeq" id="XP_060455415.1">
    <property type="nucleotide sequence ID" value="XM_060598641.1"/>
</dbReference>
<dbReference type="AlphaFoldDB" id="A0AA48I5R4"/>
<protein>
    <submittedName>
        <fullName evidence="2">Uncharacterized protein</fullName>
    </submittedName>
</protein>
<feature type="region of interest" description="Disordered" evidence="1">
    <location>
        <begin position="1"/>
        <end position="55"/>
    </location>
</feature>
<feature type="compositionally biased region" description="Polar residues" evidence="1">
    <location>
        <begin position="194"/>
        <end position="215"/>
    </location>
</feature>
<evidence type="ECO:0000313" key="2">
    <source>
        <dbReference type="EMBL" id="BEI90149.1"/>
    </source>
</evidence>
<feature type="compositionally biased region" description="Polar residues" evidence="1">
    <location>
        <begin position="1"/>
        <end position="10"/>
    </location>
</feature>
<dbReference type="KEGG" id="ccac:CcaHIS019_0302190"/>
<sequence>MTAATTNLWSTPKAGPSQLGPAVTHTRTRTPNRPGPQAAQETSMPSDSTSTYSASLHSASASVHSGLGSGRNLSNLFLRHGSLPRTAKSVRSGQSSSGFEDDVEMMPLPRKKRIQEHHGARIDRRKADAAVSKWRKWIVEQPQQAAGEASAASASSFLFHTDGRSGDTESNPTPPSTIGRCGPRDLSAHGSFAGPSSSGSVPWNASGPSSETSHPCRTLKTPVPFALDIYTTESVRALHDVELAVDPAWLEASVAPRQVRRLSTHPRVSPEMENPFAAIDTLLSRRRIRPLVLELVQALGSYIDAVWCTTYPDRPCPWSGVPSSRRGSLASNAKGWKSWTITAVQEGKRLGLLNSPPTAEDVAFYGREIRYGLRDIDEAVNRRKDLGWAFGETVVRGGYGDIVPSNVLTDGRAGNIPRLLNDLEEALWGDALPAPSDLAFEHDRDFDPFSVYREGDELIGVQHQASSDRDMELRKLFSEYYPSGENAQHPNPTDVPGLSCSPRSRFDESLHTPVDDAVPTMAPVPELDFAIISVLQEMSREEQLELGRRRHQEYLRKRSELQTGGEETGENSV</sequence>
<organism evidence="2 3">
    <name type="scientific">Cutaneotrichosporon cavernicola</name>
    <dbReference type="NCBI Taxonomy" id="279322"/>
    <lineage>
        <taxon>Eukaryota</taxon>
        <taxon>Fungi</taxon>
        <taxon>Dikarya</taxon>
        <taxon>Basidiomycota</taxon>
        <taxon>Agaricomycotina</taxon>
        <taxon>Tremellomycetes</taxon>
        <taxon>Trichosporonales</taxon>
        <taxon>Trichosporonaceae</taxon>
        <taxon>Cutaneotrichosporon</taxon>
    </lineage>
</organism>
<keyword evidence="3" id="KW-1185">Reference proteome</keyword>
<proteinExistence type="predicted"/>
<feature type="region of interest" description="Disordered" evidence="1">
    <location>
        <begin position="159"/>
        <end position="217"/>
    </location>
</feature>
<reference evidence="2" key="1">
    <citation type="journal article" date="2023" name="BMC Genomics">
        <title>Chromosome-level genome assemblies of Cutaneotrichosporon spp. (Trichosporonales, Basidiomycota) reveal imbalanced evolution between nucleotide sequences and chromosome synteny.</title>
        <authorList>
            <person name="Kobayashi Y."/>
            <person name="Kayamori A."/>
            <person name="Aoki K."/>
            <person name="Shiwa Y."/>
            <person name="Matsutani M."/>
            <person name="Fujita N."/>
            <person name="Sugita T."/>
            <person name="Iwasaki W."/>
            <person name="Tanaka N."/>
            <person name="Takashima M."/>
        </authorList>
    </citation>
    <scope>NUCLEOTIDE SEQUENCE</scope>
    <source>
        <strain evidence="2">HIS019</strain>
    </source>
</reference>
<dbReference type="GeneID" id="85494020"/>
<gene>
    <name evidence="2" type="ORF">CcaverHIS019_0302190</name>
</gene>